<dbReference type="Gene3D" id="3.40.50.150">
    <property type="entry name" value="Vaccinia Virus protein VP39"/>
    <property type="match status" value="1"/>
</dbReference>
<gene>
    <name evidence="12" type="ORF">FFLO_01130</name>
</gene>
<dbReference type="GO" id="GO:0016274">
    <property type="term" value="F:protein-arginine N-methyltransferase activity"/>
    <property type="evidence" value="ECO:0007669"/>
    <property type="project" value="InterPro"/>
</dbReference>
<dbReference type="SUPFAM" id="SSF53335">
    <property type="entry name" value="S-adenosyl-L-methionine-dependent methyltransferases"/>
    <property type="match status" value="1"/>
</dbReference>
<dbReference type="PROSITE" id="PS51678">
    <property type="entry name" value="SAM_MT_PRMT"/>
    <property type="match status" value="1"/>
</dbReference>
<accession>A0A8K0JRZ8</accession>
<name>A0A8K0JRZ8_9TREE</name>
<feature type="compositionally biased region" description="Polar residues" evidence="8">
    <location>
        <begin position="217"/>
        <end position="233"/>
    </location>
</feature>
<dbReference type="PANTHER" id="PTHR10738">
    <property type="entry name" value="PROTEIN ARGININE N-METHYLTRANSFERASE 5"/>
    <property type="match status" value="1"/>
</dbReference>
<feature type="binding site" evidence="6">
    <location>
        <position position="506"/>
    </location>
    <ligand>
        <name>S-adenosyl-L-methionine</name>
        <dbReference type="ChEBI" id="CHEBI:59789"/>
    </ligand>
</feature>
<dbReference type="InterPro" id="IPR035075">
    <property type="entry name" value="PRMT5"/>
</dbReference>
<dbReference type="PANTHER" id="PTHR10738:SF0">
    <property type="entry name" value="PROTEIN ARGININE N-METHYLTRANSFERASE 5"/>
    <property type="match status" value="1"/>
</dbReference>
<evidence type="ECO:0000313" key="13">
    <source>
        <dbReference type="Proteomes" id="UP000812966"/>
    </source>
</evidence>
<comment type="caution">
    <text evidence="12">The sequence shown here is derived from an EMBL/GenBank/DDBJ whole genome shotgun (WGS) entry which is preliminary data.</text>
</comment>
<dbReference type="EMBL" id="JABELV010000015">
    <property type="protein sequence ID" value="KAG7570932.1"/>
    <property type="molecule type" value="Genomic_DNA"/>
</dbReference>
<dbReference type="Proteomes" id="UP000812966">
    <property type="component" value="Unassembled WGS sequence"/>
</dbReference>
<feature type="region of interest" description="Disordered" evidence="8">
    <location>
        <begin position="214"/>
        <end position="246"/>
    </location>
</feature>
<evidence type="ECO:0000256" key="6">
    <source>
        <dbReference type="PIRSR" id="PIRSR015894-2"/>
    </source>
</evidence>
<feature type="site" description="Critical for specifying symmetric addition of methyl groups" evidence="7">
    <location>
        <position position="446"/>
    </location>
</feature>
<dbReference type="PIRSF" id="PIRSF015894">
    <property type="entry name" value="Skb1_MeTrfase"/>
    <property type="match status" value="1"/>
</dbReference>
<keyword evidence="2 4" id="KW-0808">Transferase</keyword>
<evidence type="ECO:0000313" key="12">
    <source>
        <dbReference type="EMBL" id="KAG7570932.1"/>
    </source>
</evidence>
<evidence type="ECO:0000256" key="5">
    <source>
        <dbReference type="PIRSR" id="PIRSR015894-1"/>
    </source>
</evidence>
<evidence type="ECO:0000259" key="10">
    <source>
        <dbReference type="Pfam" id="PF17285"/>
    </source>
</evidence>
<dbReference type="GO" id="GO:0005829">
    <property type="term" value="C:cytosol"/>
    <property type="evidence" value="ECO:0007669"/>
    <property type="project" value="TreeGrafter"/>
</dbReference>
<dbReference type="GO" id="GO:0005634">
    <property type="term" value="C:nucleus"/>
    <property type="evidence" value="ECO:0007669"/>
    <property type="project" value="TreeGrafter"/>
</dbReference>
<evidence type="ECO:0000256" key="3">
    <source>
        <dbReference type="ARBA" id="ARBA00022691"/>
    </source>
</evidence>
<dbReference type="InterPro" id="IPR029063">
    <property type="entry name" value="SAM-dependent_MTases_sf"/>
</dbReference>
<keyword evidence="1 4" id="KW-0489">Methyltransferase</keyword>
<dbReference type="FunFam" id="2.70.160.11:FF:000020">
    <property type="entry name" value="Protein arginine N-methyltransferase"/>
    <property type="match status" value="1"/>
</dbReference>
<keyword evidence="13" id="KW-1185">Reference proteome</keyword>
<dbReference type="InterPro" id="IPR007857">
    <property type="entry name" value="Arg_MeTrfase_PRMT5"/>
</dbReference>
<dbReference type="GO" id="GO:0006355">
    <property type="term" value="P:regulation of DNA-templated transcription"/>
    <property type="evidence" value="ECO:0007669"/>
    <property type="project" value="TreeGrafter"/>
</dbReference>
<dbReference type="AlphaFoldDB" id="A0A8K0JRZ8"/>
<dbReference type="InterPro" id="IPR035247">
    <property type="entry name" value="PRMT5_TIM"/>
</dbReference>
<proteinExistence type="inferred from homology"/>
<evidence type="ECO:0000256" key="8">
    <source>
        <dbReference type="SAM" id="MobiDB-lite"/>
    </source>
</evidence>
<dbReference type="Pfam" id="PF17285">
    <property type="entry name" value="PRMT5_TIM"/>
    <property type="match status" value="1"/>
</dbReference>
<feature type="binding site" evidence="6">
    <location>
        <begin position="533"/>
        <end position="534"/>
    </location>
    <ligand>
        <name>S-adenosyl-L-methionine</name>
        <dbReference type="ChEBI" id="CHEBI:59789"/>
    </ligand>
</feature>
<dbReference type="InterPro" id="IPR035248">
    <property type="entry name" value="PRMT5_C"/>
</dbReference>
<organism evidence="12 13">
    <name type="scientific">Filobasidium floriforme</name>
    <dbReference type="NCBI Taxonomy" id="5210"/>
    <lineage>
        <taxon>Eukaryota</taxon>
        <taxon>Fungi</taxon>
        <taxon>Dikarya</taxon>
        <taxon>Basidiomycota</taxon>
        <taxon>Agaricomycotina</taxon>
        <taxon>Tremellomycetes</taxon>
        <taxon>Filobasidiales</taxon>
        <taxon>Filobasidiaceae</taxon>
        <taxon>Filobasidium</taxon>
    </lineage>
</organism>
<evidence type="ECO:0000259" key="11">
    <source>
        <dbReference type="Pfam" id="PF17286"/>
    </source>
</evidence>
<dbReference type="InterPro" id="IPR025799">
    <property type="entry name" value="Arg_MeTrfase"/>
</dbReference>
<dbReference type="Pfam" id="PF05185">
    <property type="entry name" value="PRMT5"/>
    <property type="match status" value="1"/>
</dbReference>
<feature type="binding site" evidence="6">
    <location>
        <position position="443"/>
    </location>
    <ligand>
        <name>S-adenosyl-L-methionine</name>
        <dbReference type="ChEBI" id="CHEBI:59789"/>
    </ligand>
</feature>
<feature type="active site" description="Proton donor/acceptor" evidence="5">
    <location>
        <position position="549"/>
    </location>
</feature>
<keyword evidence="3 4" id="KW-0949">S-adenosyl-L-methionine</keyword>
<evidence type="ECO:0000256" key="2">
    <source>
        <dbReference type="ARBA" id="ARBA00022679"/>
    </source>
</evidence>
<comment type="similarity">
    <text evidence="4">Belongs to the class I-like SAM-binding methyltransferase superfamily.</text>
</comment>
<dbReference type="Gene3D" id="2.70.160.11">
    <property type="entry name" value="Hnrnp arginine n-methyltransferase1"/>
    <property type="match status" value="1"/>
</dbReference>
<feature type="active site" description="Proton donor/acceptor" evidence="5">
    <location>
        <position position="558"/>
    </location>
</feature>
<evidence type="ECO:0000259" key="9">
    <source>
        <dbReference type="Pfam" id="PF05185"/>
    </source>
</evidence>
<dbReference type="CDD" id="cd02440">
    <property type="entry name" value="AdoMet_MTases"/>
    <property type="match status" value="1"/>
</dbReference>
<feature type="domain" description="PRMT5 oligomerisation" evidence="11">
    <location>
        <begin position="581"/>
        <end position="857"/>
    </location>
</feature>
<feature type="domain" description="PRMT5 arginine-N-methyltransferase" evidence="9">
    <location>
        <begin position="420"/>
        <end position="578"/>
    </location>
</feature>
<reference evidence="12" key="1">
    <citation type="submission" date="2020-04" db="EMBL/GenBank/DDBJ databases">
        <title>Analysis of mating type loci in Filobasidium floriforme.</title>
        <authorList>
            <person name="Nowrousian M."/>
        </authorList>
    </citation>
    <scope>NUCLEOTIDE SEQUENCE</scope>
    <source>
        <strain evidence="12">CBS 6242</strain>
    </source>
</reference>
<dbReference type="Pfam" id="PF17286">
    <property type="entry name" value="PRMT5_C"/>
    <property type="match status" value="1"/>
</dbReference>
<protein>
    <recommendedName>
        <fullName evidence="4">Protein arginine N-methyltransferase</fullName>
    </recommendedName>
</protein>
<evidence type="ECO:0000256" key="4">
    <source>
        <dbReference type="PIRNR" id="PIRNR015894"/>
    </source>
</evidence>
<evidence type="ECO:0000256" key="7">
    <source>
        <dbReference type="PIRSR" id="PIRSR015894-3"/>
    </source>
</evidence>
<dbReference type="Gene3D" id="3.20.20.150">
    <property type="entry name" value="Divalent-metal-dependent TIM barrel enzymes"/>
    <property type="match status" value="1"/>
</dbReference>
<dbReference type="GO" id="GO:0032259">
    <property type="term" value="P:methylation"/>
    <property type="evidence" value="ECO:0007669"/>
    <property type="project" value="UniProtKB-KW"/>
</dbReference>
<feature type="binding site" evidence="6">
    <location>
        <begin position="452"/>
        <end position="453"/>
    </location>
    <ligand>
        <name>S-adenosyl-L-methionine</name>
        <dbReference type="ChEBI" id="CHEBI:59789"/>
    </ligand>
</feature>
<evidence type="ECO:0000256" key="1">
    <source>
        <dbReference type="ARBA" id="ARBA00022603"/>
    </source>
</evidence>
<sequence length="859" mass="95282">MSRLPLALSIPQSGIPLASSTADRNTPLAKLANEASENDYDAICVPLTNDLWRERWERLCLRPVDEEEEHEVSYHGKDNSATRQWLEKERKKRETEKEAEMWRSHGGFKRTELNITRLEEADTAIALASDWLELDSPDEGIRFDSELALRQELLTCLHLHVRTLVIPPPLPENREFLPSYARAIASLLELGGEASVTRIAIRIGVSDRPNLGLHNAGSHNSYSSHQPNNNNQTPHDDKKHKRKSSMGIGIRMSGSSALLSSVQQSGINQVSNRQSMIVGTGDQNSFSWEVWDCVRNVCDYHPRLGLALDMSNPLPPSLTTLQRWIAEPTDIIFLPSQSFIPNAKGYPVLSKACQAFIRSFVRLSPYIVLSHVNGNKHPSGGAQAYIQYVRHLETIATTQPSPITAPQTAATGIMPHGHHYQQYMDYLQAPLQPLMDDLSSATYETFEADPVKYRLYEDAITAALTDRPEHATTVIYVVGAGRGPLVQRCLNALKRASRNARIYAIEKNANAFVTLQERSALEWGDKVKIMHGDMRTLAVPEPADIMVSELLGSFGDNESSPECLDGAVRYLKPEGISIPASYTAHLAPLSSNKLFSAVRLQSEKRNKTEEIAFETPYVVMFQQVNLLSGNPDPNAALAGSKAGPRIQECWSFEHPRRDMVTDDVGLPLTNSHNTRSAHLTFRIPHAGACHGLAGYFEAHLYGNIGLSIHPERMHLISPEMMSWFPLFFPFREPLYMPSGAELDVHIWRLTDPKSKRIWYEWHAESFLPITGTVNGMVTPGFNGMNGTPTGGGMHGSRVVSGASSNMSVPLHSPMMDAPGSPMPGSVFGIPSMHGRDESRIKIGQTRLHNTAGRSSWVGL</sequence>
<feature type="domain" description="PRMT5 TIM barrel" evidence="10">
    <location>
        <begin position="39"/>
        <end position="393"/>
    </location>
</feature>